<evidence type="ECO:0000259" key="2">
    <source>
        <dbReference type="Pfam" id="PF05004"/>
    </source>
</evidence>
<evidence type="ECO:0000313" key="4">
    <source>
        <dbReference type="Proteomes" id="UP000550707"/>
    </source>
</evidence>
<dbReference type="AlphaFoldDB" id="A0A7J8DBK3"/>
<dbReference type="Pfam" id="PF05004">
    <property type="entry name" value="IFRD"/>
    <property type="match status" value="1"/>
</dbReference>
<feature type="domain" description="Interferon-related developmental regulator N-terminal" evidence="2">
    <location>
        <begin position="102"/>
        <end position="183"/>
    </location>
</feature>
<protein>
    <submittedName>
        <fullName evidence="3">Interferon related developmental regulator 2</fullName>
    </submittedName>
</protein>
<dbReference type="PANTHER" id="PTHR12354:SF8">
    <property type="entry name" value="INTERFERON-RELATED DEVELOPMENTAL REGULATOR 2"/>
    <property type="match status" value="1"/>
</dbReference>
<comment type="caution">
    <text evidence="3">The sequence shown here is derived from an EMBL/GenBank/DDBJ whole genome shotgun (WGS) entry which is preliminary data.</text>
</comment>
<dbReference type="InterPro" id="IPR006921">
    <property type="entry name" value="Interferon-rel_develop_reg_C"/>
</dbReference>
<dbReference type="InterPro" id="IPR007701">
    <property type="entry name" value="Interferon-rel_develop_reg_N"/>
</dbReference>
<dbReference type="PANTHER" id="PTHR12354">
    <property type="entry name" value="INTERFERON-RELATED DEVELOPMENTAL REGULATOR"/>
    <property type="match status" value="1"/>
</dbReference>
<dbReference type="EMBL" id="JACASF010000018">
    <property type="protein sequence ID" value="KAF6420435.1"/>
    <property type="molecule type" value="Genomic_DNA"/>
</dbReference>
<dbReference type="Pfam" id="PF04836">
    <property type="entry name" value="IFRD_C"/>
    <property type="match status" value="1"/>
</dbReference>
<sequence>MACSPSWSPCLAMAQPALLPGSIALLLWAWAATWLPLTSRTWSLASPAWKVFLADPVVRVDPQPLPACMACSVLPCKPGHCYSPSALAPTSATSLTACPLPRQLPRLLQLLSSETVNLRIAAGETIALLFELARDLEEDLIYEDMDALFSALRTLATDSNKHRAKADRRRQRSTFRAVLHFVEGGECEEETVRFGLEVLYVDSWARRRIYAAFKAVLGSGMHHHLQNNELLRDIFGLGPVLVLDATALKACKISRFEKHLCNAAAFKARTKARSRVRDKRADIL</sequence>
<evidence type="ECO:0000259" key="1">
    <source>
        <dbReference type="Pfam" id="PF04836"/>
    </source>
</evidence>
<accession>A0A7J8DBK3</accession>
<proteinExistence type="predicted"/>
<gene>
    <name evidence="3" type="ORF">HJG59_006637</name>
</gene>
<feature type="domain" description="Interferon-related developmental regulator C-terminal" evidence="1">
    <location>
        <begin position="228"/>
        <end position="281"/>
    </location>
</feature>
<name>A0A7J8DBK3_MOLMO</name>
<organism evidence="3 4">
    <name type="scientific">Molossus molossus</name>
    <name type="common">Pallas' mastiff bat</name>
    <name type="synonym">Vespertilio molossus</name>
    <dbReference type="NCBI Taxonomy" id="27622"/>
    <lineage>
        <taxon>Eukaryota</taxon>
        <taxon>Metazoa</taxon>
        <taxon>Chordata</taxon>
        <taxon>Craniata</taxon>
        <taxon>Vertebrata</taxon>
        <taxon>Euteleostomi</taxon>
        <taxon>Mammalia</taxon>
        <taxon>Eutheria</taxon>
        <taxon>Laurasiatheria</taxon>
        <taxon>Chiroptera</taxon>
        <taxon>Yangochiroptera</taxon>
        <taxon>Molossidae</taxon>
        <taxon>Molossus</taxon>
    </lineage>
</organism>
<keyword evidence="4" id="KW-1185">Reference proteome</keyword>
<reference evidence="3 4" key="1">
    <citation type="journal article" date="2020" name="Nature">
        <title>Six reference-quality genomes reveal evolution of bat adaptations.</title>
        <authorList>
            <person name="Jebb D."/>
            <person name="Huang Z."/>
            <person name="Pippel M."/>
            <person name="Hughes G.M."/>
            <person name="Lavrichenko K."/>
            <person name="Devanna P."/>
            <person name="Winkler S."/>
            <person name="Jermiin L.S."/>
            <person name="Skirmuntt E.C."/>
            <person name="Katzourakis A."/>
            <person name="Burkitt-Gray L."/>
            <person name="Ray D.A."/>
            <person name="Sullivan K.A.M."/>
            <person name="Roscito J.G."/>
            <person name="Kirilenko B.M."/>
            <person name="Davalos L.M."/>
            <person name="Corthals A.P."/>
            <person name="Power M.L."/>
            <person name="Jones G."/>
            <person name="Ransome R.D."/>
            <person name="Dechmann D.K.N."/>
            <person name="Locatelli A.G."/>
            <person name="Puechmaille S.J."/>
            <person name="Fedrigo O."/>
            <person name="Jarvis E.D."/>
            <person name="Hiller M."/>
            <person name="Vernes S.C."/>
            <person name="Myers E.W."/>
            <person name="Teeling E.C."/>
        </authorList>
    </citation>
    <scope>NUCLEOTIDE SEQUENCE [LARGE SCALE GENOMIC DNA]</scope>
    <source>
        <strain evidence="3">MMolMol1</strain>
        <tissue evidence="3">Muscle</tissue>
    </source>
</reference>
<evidence type="ECO:0000313" key="3">
    <source>
        <dbReference type="EMBL" id="KAF6420435.1"/>
    </source>
</evidence>
<dbReference type="Proteomes" id="UP000550707">
    <property type="component" value="Unassembled WGS sequence"/>
</dbReference>
<dbReference type="InterPro" id="IPR039777">
    <property type="entry name" value="IFRD"/>
</dbReference>